<protein>
    <submittedName>
        <fullName evidence="1">Carbonic anhydrase or acetyltransferase, isoleucine patch superfamily</fullName>
    </submittedName>
</protein>
<dbReference type="Pfam" id="PF00132">
    <property type="entry name" value="Hexapep"/>
    <property type="match status" value="1"/>
</dbReference>
<dbReference type="PANTHER" id="PTHR13061:SF29">
    <property type="entry name" value="GAMMA CARBONIC ANHYDRASE-LIKE 1, MITOCHONDRIAL-RELATED"/>
    <property type="match status" value="1"/>
</dbReference>
<keyword evidence="2" id="KW-1185">Reference proteome</keyword>
<keyword evidence="1" id="KW-0808">Transferase</keyword>
<reference evidence="2" key="1">
    <citation type="submission" date="2016-10" db="EMBL/GenBank/DDBJ databases">
        <authorList>
            <person name="Varghese N."/>
            <person name="Submissions S."/>
        </authorList>
    </citation>
    <scope>NUCLEOTIDE SEQUENCE [LARGE SCALE GENOMIC DNA]</scope>
    <source>
        <strain evidence="2">DSM 22017</strain>
    </source>
</reference>
<dbReference type="RefSeq" id="WP_090968056.1">
    <property type="nucleotide sequence ID" value="NZ_FNRT01000002.1"/>
</dbReference>
<dbReference type="GO" id="GO:0016740">
    <property type="term" value="F:transferase activity"/>
    <property type="evidence" value="ECO:0007669"/>
    <property type="project" value="UniProtKB-KW"/>
</dbReference>
<dbReference type="STRING" id="402596.SAMN04489844_0907"/>
<dbReference type="Gene3D" id="2.160.10.10">
    <property type="entry name" value="Hexapeptide repeat proteins"/>
    <property type="match status" value="1"/>
</dbReference>
<dbReference type="Proteomes" id="UP000198742">
    <property type="component" value="Unassembled WGS sequence"/>
</dbReference>
<dbReference type="InterPro" id="IPR001451">
    <property type="entry name" value="Hexapep"/>
</dbReference>
<gene>
    <name evidence="1" type="ORF">SAMN04489844_0907</name>
</gene>
<sequence length="171" mass="17313">MATLLPFGDHTPEVDPTAWLAPNATLIGDVTVGEDASVWFGAVIRGDGAHISVGARSNVQDNAVFHADPGFALTLGADVAVGHAAVLHGCTVDDGVLVGMGAVVMNGAHIGSGSIVAAGALVTEGTVVPPRSLVAGVPAKVRRETTEDEVAGIARNTSGYRERARAYAQHG</sequence>
<evidence type="ECO:0000313" key="1">
    <source>
        <dbReference type="EMBL" id="SEB71560.1"/>
    </source>
</evidence>
<dbReference type="PANTHER" id="PTHR13061">
    <property type="entry name" value="DYNACTIN SUBUNIT P25"/>
    <property type="match status" value="1"/>
</dbReference>
<dbReference type="CDD" id="cd04645">
    <property type="entry name" value="LbH_gamma_CA_like"/>
    <property type="match status" value="1"/>
</dbReference>
<dbReference type="OrthoDB" id="9803036at2"/>
<proteinExistence type="predicted"/>
<dbReference type="SUPFAM" id="SSF51161">
    <property type="entry name" value="Trimeric LpxA-like enzymes"/>
    <property type="match status" value="1"/>
</dbReference>
<dbReference type="InterPro" id="IPR047324">
    <property type="entry name" value="LbH_gamma_CA-like"/>
</dbReference>
<name>A0A1H4LLE7_9ACTN</name>
<dbReference type="InterPro" id="IPR050484">
    <property type="entry name" value="Transf_Hexapept/Carb_Anhydrase"/>
</dbReference>
<dbReference type="AlphaFoldDB" id="A0A1H4LLE7"/>
<dbReference type="InterPro" id="IPR011004">
    <property type="entry name" value="Trimer_LpxA-like_sf"/>
</dbReference>
<evidence type="ECO:0000313" key="2">
    <source>
        <dbReference type="Proteomes" id="UP000198742"/>
    </source>
</evidence>
<dbReference type="EMBL" id="FNRT01000002">
    <property type="protein sequence ID" value="SEB71560.1"/>
    <property type="molecule type" value="Genomic_DNA"/>
</dbReference>
<accession>A0A1H4LLE7</accession>
<organism evidence="1 2">
    <name type="scientific">Nocardioides exalbidus</name>
    <dbReference type="NCBI Taxonomy" id="402596"/>
    <lineage>
        <taxon>Bacteria</taxon>
        <taxon>Bacillati</taxon>
        <taxon>Actinomycetota</taxon>
        <taxon>Actinomycetes</taxon>
        <taxon>Propionibacteriales</taxon>
        <taxon>Nocardioidaceae</taxon>
        <taxon>Nocardioides</taxon>
    </lineage>
</organism>